<evidence type="ECO:0000256" key="9">
    <source>
        <dbReference type="ARBA" id="ARBA00047671"/>
    </source>
</evidence>
<dbReference type="InterPro" id="IPR033730">
    <property type="entry name" value="ProRS_core_prok"/>
</dbReference>
<dbReference type="FunFam" id="3.30.930.10:FF:000097">
    <property type="entry name" value="Proline--tRNA ligase"/>
    <property type="match status" value="1"/>
</dbReference>
<dbReference type="SUPFAM" id="SSF55681">
    <property type="entry name" value="Class II aaRS and biotin synthetases"/>
    <property type="match status" value="1"/>
</dbReference>
<reference evidence="12 13" key="1">
    <citation type="submission" date="2009-10" db="EMBL/GenBank/DDBJ databases">
        <authorList>
            <person name="Weinstock G."/>
            <person name="Sodergren E."/>
            <person name="Clifton S."/>
            <person name="Fulton L."/>
            <person name="Fulton B."/>
            <person name="Courtney L."/>
            <person name="Fronick C."/>
            <person name="Harrison M."/>
            <person name="Strong C."/>
            <person name="Farmer C."/>
            <person name="Delahaunty K."/>
            <person name="Markovic C."/>
            <person name="Hall O."/>
            <person name="Minx P."/>
            <person name="Tomlinson C."/>
            <person name="Mitreva M."/>
            <person name="Nelson J."/>
            <person name="Hou S."/>
            <person name="Wollam A."/>
            <person name="Pepin K.H."/>
            <person name="Johnson M."/>
            <person name="Bhonagiri V."/>
            <person name="Nash W.E."/>
            <person name="Warren W."/>
            <person name="Chinwalla A."/>
            <person name="Mardis E.R."/>
            <person name="Wilson R.K."/>
        </authorList>
    </citation>
    <scope>NUCLEOTIDE SEQUENCE [LARGE SCALE GENOMIC DNA]</scope>
    <source>
        <strain evidence="12 13">ATCC 23970</strain>
    </source>
</reference>
<dbReference type="InterPro" id="IPR050062">
    <property type="entry name" value="Pro-tRNA_synthetase"/>
</dbReference>
<dbReference type="Gene3D" id="3.40.50.800">
    <property type="entry name" value="Anticodon-binding domain"/>
    <property type="match status" value="1"/>
</dbReference>
<keyword evidence="4 10" id="KW-0436">Ligase</keyword>
<evidence type="ECO:0000256" key="2">
    <source>
        <dbReference type="ARBA" id="ARBA00011738"/>
    </source>
</evidence>
<comment type="subunit">
    <text evidence="2 10">Homodimer.</text>
</comment>
<dbReference type="InterPro" id="IPR007214">
    <property type="entry name" value="YbaK/aa-tRNA-synth-assoc-dom"/>
</dbReference>
<evidence type="ECO:0000256" key="6">
    <source>
        <dbReference type="ARBA" id="ARBA00022840"/>
    </source>
</evidence>
<dbReference type="PRINTS" id="PR01046">
    <property type="entry name" value="TRNASYNTHPRO"/>
</dbReference>
<dbReference type="InterPro" id="IPR002314">
    <property type="entry name" value="aa-tRNA-synt_IIb"/>
</dbReference>
<dbReference type="NCBIfam" id="NF006625">
    <property type="entry name" value="PRK09194.1"/>
    <property type="match status" value="1"/>
</dbReference>
<feature type="domain" description="Aminoacyl-transfer RNA synthetases class-II family profile" evidence="11">
    <location>
        <begin position="93"/>
        <end position="526"/>
    </location>
</feature>
<evidence type="ECO:0000313" key="13">
    <source>
        <dbReference type="Proteomes" id="UP000003843"/>
    </source>
</evidence>
<dbReference type="CDD" id="cd00861">
    <property type="entry name" value="ProRS_anticodon_short"/>
    <property type="match status" value="1"/>
</dbReference>
<comment type="catalytic activity">
    <reaction evidence="9 10">
        <text>tRNA(Pro) + L-proline + ATP = L-prolyl-tRNA(Pro) + AMP + diphosphate</text>
        <dbReference type="Rhea" id="RHEA:14305"/>
        <dbReference type="Rhea" id="RHEA-COMP:9700"/>
        <dbReference type="Rhea" id="RHEA-COMP:9702"/>
        <dbReference type="ChEBI" id="CHEBI:30616"/>
        <dbReference type="ChEBI" id="CHEBI:33019"/>
        <dbReference type="ChEBI" id="CHEBI:60039"/>
        <dbReference type="ChEBI" id="CHEBI:78442"/>
        <dbReference type="ChEBI" id="CHEBI:78532"/>
        <dbReference type="ChEBI" id="CHEBI:456215"/>
        <dbReference type="EC" id="6.1.1.15"/>
    </reaction>
</comment>
<dbReference type="Pfam" id="PF00587">
    <property type="entry name" value="tRNA-synt_2b"/>
    <property type="match status" value="1"/>
</dbReference>
<dbReference type="EC" id="6.1.1.15" evidence="10"/>
<dbReference type="InterPro" id="IPR006195">
    <property type="entry name" value="aa-tRNA-synth_II"/>
</dbReference>
<organism evidence="12 13">
    <name type="scientific">Neisseria lactamica ATCC 23970</name>
    <dbReference type="NCBI Taxonomy" id="546265"/>
    <lineage>
        <taxon>Bacteria</taxon>
        <taxon>Pseudomonadati</taxon>
        <taxon>Pseudomonadota</taxon>
        <taxon>Betaproteobacteria</taxon>
        <taxon>Neisseriales</taxon>
        <taxon>Neisseriaceae</taxon>
        <taxon>Neisseria</taxon>
    </lineage>
</organism>
<dbReference type="PROSITE" id="PS50862">
    <property type="entry name" value="AA_TRNA_LIGASE_II"/>
    <property type="match status" value="1"/>
</dbReference>
<evidence type="ECO:0000259" key="11">
    <source>
        <dbReference type="PROSITE" id="PS50862"/>
    </source>
</evidence>
<dbReference type="GO" id="GO:0005829">
    <property type="term" value="C:cytosol"/>
    <property type="evidence" value="ECO:0007669"/>
    <property type="project" value="TreeGrafter"/>
</dbReference>
<dbReference type="PANTHER" id="PTHR42753:SF2">
    <property type="entry name" value="PROLINE--TRNA LIGASE"/>
    <property type="match status" value="1"/>
</dbReference>
<comment type="subcellular location">
    <subcellularLocation>
        <location evidence="1 10">Cytoplasm</location>
    </subcellularLocation>
</comment>
<keyword evidence="6 10" id="KW-0067">ATP-binding</keyword>
<keyword evidence="8 10" id="KW-0030">Aminoacyl-tRNA synthetase</keyword>
<dbReference type="InterPro" id="IPR023717">
    <property type="entry name" value="Pro-tRNA-Synthase_IIa_type1"/>
</dbReference>
<protein>
    <recommendedName>
        <fullName evidence="10">Proline--tRNA ligase</fullName>
        <ecNumber evidence="10">6.1.1.15</ecNumber>
    </recommendedName>
    <alternativeName>
        <fullName evidence="10">Prolyl-tRNA synthetase</fullName>
        <shortName evidence="10">ProRS</shortName>
    </alternativeName>
</protein>
<dbReference type="InterPro" id="IPR004154">
    <property type="entry name" value="Anticodon-bd"/>
</dbReference>
<evidence type="ECO:0000256" key="7">
    <source>
        <dbReference type="ARBA" id="ARBA00022917"/>
    </source>
</evidence>
<dbReference type="InterPro" id="IPR045864">
    <property type="entry name" value="aa-tRNA-synth_II/BPL/LPL"/>
</dbReference>
<dbReference type="SUPFAM" id="SSF55826">
    <property type="entry name" value="YbaK/ProRS associated domain"/>
    <property type="match status" value="1"/>
</dbReference>
<dbReference type="AlphaFoldDB" id="D0WB62"/>
<evidence type="ECO:0000256" key="1">
    <source>
        <dbReference type="ARBA" id="ARBA00004496"/>
    </source>
</evidence>
<dbReference type="InterPro" id="IPR036754">
    <property type="entry name" value="YbaK/aa-tRNA-synt-asso_dom_sf"/>
</dbReference>
<evidence type="ECO:0000256" key="5">
    <source>
        <dbReference type="ARBA" id="ARBA00022741"/>
    </source>
</evidence>
<keyword evidence="5 10" id="KW-0547">Nucleotide-binding</keyword>
<gene>
    <name evidence="10 12" type="primary">proS</name>
    <name evidence="12" type="ORF">NEILACOT_04786</name>
</gene>
<keyword evidence="3 10" id="KW-0963">Cytoplasm</keyword>
<dbReference type="InterPro" id="IPR004500">
    <property type="entry name" value="Pro-tRNA-synth_IIa_bac-type"/>
</dbReference>
<dbReference type="GO" id="GO:0002161">
    <property type="term" value="F:aminoacyl-tRNA deacylase activity"/>
    <property type="evidence" value="ECO:0007669"/>
    <property type="project" value="InterPro"/>
</dbReference>
<comment type="similarity">
    <text evidence="10">Belongs to the class-II aminoacyl-tRNA synthetase family. ProS type 1 subfamily.</text>
</comment>
<proteinExistence type="inferred from homology"/>
<comment type="function">
    <text evidence="10">Catalyzes the attachment of proline to tRNA(Pro) in a two-step reaction: proline is first activated by ATP to form Pro-AMP and then transferred to the acceptor end of tRNA(Pro). As ProRS can inadvertently accommodate and process non-cognate amino acids such as alanine and cysteine, to avoid such errors it has two additional distinct editing activities against alanine. One activity is designated as 'pretransfer' editing and involves the tRNA(Pro)-independent hydrolysis of activated Ala-AMP. The other activity is designated 'posttransfer' editing and involves deacylation of mischarged Ala-tRNA(Pro). The misacylated Cys-tRNA(Pro) is not edited by ProRS.</text>
</comment>
<dbReference type="InterPro" id="IPR036621">
    <property type="entry name" value="Anticodon-bd_dom_sf"/>
</dbReference>
<dbReference type="NCBIfam" id="TIGR00409">
    <property type="entry name" value="proS_fam_II"/>
    <property type="match status" value="1"/>
</dbReference>
<dbReference type="CDD" id="cd04334">
    <property type="entry name" value="ProRS-INS"/>
    <property type="match status" value="1"/>
</dbReference>
<dbReference type="SUPFAM" id="SSF52954">
    <property type="entry name" value="Class II aaRS ABD-related"/>
    <property type="match status" value="1"/>
</dbReference>
<evidence type="ECO:0000256" key="8">
    <source>
        <dbReference type="ARBA" id="ARBA00023146"/>
    </source>
</evidence>
<dbReference type="InterPro" id="IPR002316">
    <property type="entry name" value="Pro-tRNA-ligase_IIa"/>
</dbReference>
<dbReference type="GO" id="GO:0005524">
    <property type="term" value="F:ATP binding"/>
    <property type="evidence" value="ECO:0007669"/>
    <property type="project" value="UniProtKB-UniRule"/>
</dbReference>
<dbReference type="Proteomes" id="UP000003843">
    <property type="component" value="Unassembled WGS sequence"/>
</dbReference>
<keyword evidence="7 10" id="KW-0648">Protein biosynthesis</keyword>
<comment type="caution">
    <text evidence="12">The sequence shown here is derived from an EMBL/GenBank/DDBJ whole genome shotgun (WGS) entry which is preliminary data.</text>
</comment>
<sequence length="625" mass="68953">MLIMVFFVCSAPALLARLRLRNAAEFAAGGAKPAFFALQSAPDLLLNLPVWKNTFMKASQFFISTLKEAPAEAALASHKLMIRAGLIKANASGLYTWMPMGLRVLRKVENVVREEMARAGSVELLMPVVQPAELWQESGRWKFYGKELLRLKDRHDRDFCMGPTCEEVIADIVRKEVNSYKQLPKNFYHIQTKFRDEVRPRFGVMRAREFVMKDAYSFHADYASLQTTYQDMYDAYCRIFTRLGLAFRPVAADTGSIGGTGSHEFQVLAESGEDVIAYSDTSDYAANIELAPTLPLKGERAAAQAELVKVHTPNVKTIDSLVDFLSIPIEKTLKSIVVEGENEGELILLLLRGDHEFNDIKAEKLAGVKSPLTMASPAAIVEQFGANGGSLGPVSFAGKVYADFATEKGADWVIGANEDGYHYTGFNFGRDAAEPEFVDLRNVVEGDESPDGQARLKLARGIEVGHVFQLRDKYTKAMNVSFLDNNGKSQIMEMGCYGIGITRVVAAAIEQNNDEKGIIWTKAMAPFEVVIVPMNYKKSDTVREAADKIYAELLAAGADVLLDDRDERAGVLLNDSELLGIPHRIVIGDRALKEGNVEYAERRENEAQAVAIGEIVARVTASLNA</sequence>
<dbReference type="FunFam" id="3.30.930.10:FF:000043">
    <property type="entry name" value="Proline--tRNA ligase"/>
    <property type="match status" value="1"/>
</dbReference>
<dbReference type="EMBL" id="ACEQ02000021">
    <property type="protein sequence ID" value="EEZ75229.1"/>
    <property type="molecule type" value="Genomic_DNA"/>
</dbReference>
<dbReference type="InterPro" id="IPR044140">
    <property type="entry name" value="ProRS_anticodon_short"/>
</dbReference>
<dbReference type="GO" id="GO:0006433">
    <property type="term" value="P:prolyl-tRNA aminoacylation"/>
    <property type="evidence" value="ECO:0007669"/>
    <property type="project" value="UniProtKB-UniRule"/>
</dbReference>
<evidence type="ECO:0000313" key="12">
    <source>
        <dbReference type="EMBL" id="EEZ75229.1"/>
    </source>
</evidence>
<evidence type="ECO:0000256" key="10">
    <source>
        <dbReference type="HAMAP-Rule" id="MF_01569"/>
    </source>
</evidence>
<evidence type="ECO:0000256" key="4">
    <source>
        <dbReference type="ARBA" id="ARBA00022598"/>
    </source>
</evidence>
<dbReference type="CDD" id="cd00779">
    <property type="entry name" value="ProRS_core_prok"/>
    <property type="match status" value="1"/>
</dbReference>
<comment type="domain">
    <text evidence="10">Consists of three domains: the N-terminal catalytic domain, the editing domain and the C-terminal anticodon-binding domain.</text>
</comment>
<dbReference type="Pfam" id="PF03129">
    <property type="entry name" value="HGTP_anticodon"/>
    <property type="match status" value="1"/>
</dbReference>
<evidence type="ECO:0000256" key="3">
    <source>
        <dbReference type="ARBA" id="ARBA00022490"/>
    </source>
</evidence>
<dbReference type="PANTHER" id="PTHR42753">
    <property type="entry name" value="MITOCHONDRIAL RIBOSOME PROTEIN L39/PROLYL-TRNA LIGASE FAMILY MEMBER"/>
    <property type="match status" value="1"/>
</dbReference>
<accession>D0WB62</accession>
<dbReference type="GO" id="GO:0004827">
    <property type="term" value="F:proline-tRNA ligase activity"/>
    <property type="evidence" value="ECO:0007669"/>
    <property type="project" value="UniProtKB-UniRule"/>
</dbReference>
<dbReference type="Gene3D" id="3.30.930.10">
    <property type="entry name" value="Bira Bifunctional Protein, Domain 2"/>
    <property type="match status" value="2"/>
</dbReference>
<name>D0WB62_NEILA</name>
<dbReference type="HAMAP" id="MF_01569">
    <property type="entry name" value="Pro_tRNA_synth_type1"/>
    <property type="match status" value="1"/>
</dbReference>
<dbReference type="Pfam" id="PF04073">
    <property type="entry name" value="tRNA_edit"/>
    <property type="match status" value="1"/>
</dbReference>